<evidence type="ECO:0000313" key="4">
    <source>
        <dbReference type="Proteomes" id="UP000602510"/>
    </source>
</evidence>
<dbReference type="Proteomes" id="UP000602510">
    <property type="component" value="Unassembled WGS sequence"/>
</dbReference>
<organism evidence="2 4">
    <name type="scientific">Phytophthora infestans</name>
    <name type="common">Potato late blight agent</name>
    <name type="synonym">Botrytis infestans</name>
    <dbReference type="NCBI Taxonomy" id="4787"/>
    <lineage>
        <taxon>Eukaryota</taxon>
        <taxon>Sar</taxon>
        <taxon>Stramenopiles</taxon>
        <taxon>Oomycota</taxon>
        <taxon>Peronosporomycetes</taxon>
        <taxon>Peronosporales</taxon>
        <taxon>Peronosporaceae</taxon>
        <taxon>Phytophthora</taxon>
    </lineage>
</organism>
<protein>
    <submittedName>
        <fullName evidence="2">Uncharacterized protein</fullName>
    </submittedName>
</protein>
<feature type="compositionally biased region" description="Basic and acidic residues" evidence="1">
    <location>
        <begin position="10"/>
        <end position="50"/>
    </location>
</feature>
<gene>
    <name evidence="2" type="ORF">GN244_ATG14020</name>
    <name evidence="3" type="ORF">GN244_ATG14021</name>
</gene>
<accession>A0A833SVV2</accession>
<reference evidence="2" key="1">
    <citation type="submission" date="2020-04" db="EMBL/GenBank/DDBJ databases">
        <title>Hybrid Assembly of Korean Phytophthora infestans isolates.</title>
        <authorList>
            <person name="Prokchorchik M."/>
            <person name="Lee Y."/>
            <person name="Seo J."/>
            <person name="Cho J.-H."/>
            <person name="Park Y.-E."/>
            <person name="Jang D.-C."/>
            <person name="Im J.-S."/>
            <person name="Choi J.-G."/>
            <person name="Park H.-J."/>
            <person name="Lee G.-B."/>
            <person name="Lee Y.-G."/>
            <person name="Hong S.-Y."/>
            <person name="Cho K."/>
            <person name="Sohn K.H."/>
        </authorList>
    </citation>
    <scope>NUCLEOTIDE SEQUENCE</scope>
    <source>
        <strain evidence="2">KR_1_A1</strain>
    </source>
</reference>
<dbReference type="AlphaFoldDB" id="A0A833SVV2"/>
<dbReference type="EMBL" id="WSZM01000389">
    <property type="protein sequence ID" value="KAF4034030.1"/>
    <property type="molecule type" value="Genomic_DNA"/>
</dbReference>
<keyword evidence="4" id="KW-1185">Reference proteome</keyword>
<proteinExistence type="predicted"/>
<feature type="region of interest" description="Disordered" evidence="1">
    <location>
        <begin position="1"/>
        <end position="50"/>
    </location>
</feature>
<evidence type="ECO:0000256" key="1">
    <source>
        <dbReference type="SAM" id="MobiDB-lite"/>
    </source>
</evidence>
<dbReference type="EMBL" id="WSZM01000389">
    <property type="protein sequence ID" value="KAF4034031.1"/>
    <property type="molecule type" value="Genomic_DNA"/>
</dbReference>
<sequence length="183" mass="21161">MGPPVNQGSERGRERKQDDHAPVEDDHRHGGHELQREDDRARRERDRGDSDMTRLAVAQIVANERKKPSETYRAYFLRIRAMVAVGIPHGEETTDSNNAASSSIISNAWYKHTDNLYLIIREISDSPLHVLDRVISSLWSLMHREVLITTTIRVHKICNLAADQIRSLQVNTRQTKGHFYERW</sequence>
<comment type="caution">
    <text evidence="2">The sequence shown here is derived from an EMBL/GenBank/DDBJ whole genome shotgun (WGS) entry which is preliminary data.</text>
</comment>
<name>A0A833SVV2_PHYIN</name>
<evidence type="ECO:0000313" key="2">
    <source>
        <dbReference type="EMBL" id="KAF4034030.1"/>
    </source>
</evidence>
<evidence type="ECO:0000313" key="3">
    <source>
        <dbReference type="EMBL" id="KAF4034031.1"/>
    </source>
</evidence>